<evidence type="ECO:0008006" key="7">
    <source>
        <dbReference type="Google" id="ProtNLM"/>
    </source>
</evidence>
<keyword evidence="1" id="KW-0175">Coiled coil</keyword>
<evidence type="ECO:0000256" key="1">
    <source>
        <dbReference type="SAM" id="Coils"/>
    </source>
</evidence>
<dbReference type="EMBL" id="CP051139">
    <property type="protein sequence ID" value="QIW94734.1"/>
    <property type="molecule type" value="Genomic_DNA"/>
</dbReference>
<accession>A0A6H0XJD1</accession>
<feature type="compositionally biased region" description="Acidic residues" evidence="2">
    <location>
        <begin position="273"/>
        <end position="282"/>
    </location>
</feature>
<feature type="compositionally biased region" description="Basic and acidic residues" evidence="2">
    <location>
        <begin position="1"/>
        <end position="11"/>
    </location>
</feature>
<dbReference type="InterPro" id="IPR029071">
    <property type="entry name" value="Ubiquitin-like_domsf"/>
</dbReference>
<feature type="region of interest" description="Disordered" evidence="2">
    <location>
        <begin position="502"/>
        <end position="644"/>
    </location>
</feature>
<dbReference type="PROSITE" id="PS50200">
    <property type="entry name" value="RA"/>
    <property type="match status" value="1"/>
</dbReference>
<dbReference type="PROSITE" id="PS50105">
    <property type="entry name" value="SAM_DOMAIN"/>
    <property type="match status" value="1"/>
</dbReference>
<dbReference type="SUPFAM" id="SSF54236">
    <property type="entry name" value="Ubiquitin-like"/>
    <property type="match status" value="1"/>
</dbReference>
<gene>
    <name evidence="5" type="ORF">AMS68_000252</name>
</gene>
<feature type="region of interest" description="Disordered" evidence="2">
    <location>
        <begin position="178"/>
        <end position="302"/>
    </location>
</feature>
<proteinExistence type="predicted"/>
<dbReference type="SUPFAM" id="SSF47769">
    <property type="entry name" value="SAM/Pointed domain"/>
    <property type="match status" value="1"/>
</dbReference>
<dbReference type="Pfam" id="PF07647">
    <property type="entry name" value="SAM_2"/>
    <property type="match status" value="1"/>
</dbReference>
<evidence type="ECO:0000256" key="2">
    <source>
        <dbReference type="SAM" id="MobiDB-lite"/>
    </source>
</evidence>
<feature type="domain" description="Ras-associating" evidence="4">
    <location>
        <begin position="651"/>
        <end position="724"/>
    </location>
</feature>
<dbReference type="InterPro" id="IPR013761">
    <property type="entry name" value="SAM/pointed_sf"/>
</dbReference>
<feature type="compositionally biased region" description="Basic and acidic residues" evidence="2">
    <location>
        <begin position="261"/>
        <end position="272"/>
    </location>
</feature>
<organism evidence="5 6">
    <name type="scientific">Peltaster fructicola</name>
    <dbReference type="NCBI Taxonomy" id="286661"/>
    <lineage>
        <taxon>Eukaryota</taxon>
        <taxon>Fungi</taxon>
        <taxon>Dikarya</taxon>
        <taxon>Ascomycota</taxon>
        <taxon>Pezizomycotina</taxon>
        <taxon>Dothideomycetes</taxon>
        <taxon>Dothideomycetes incertae sedis</taxon>
        <taxon>Peltaster</taxon>
    </lineage>
</organism>
<dbReference type="Pfam" id="PF00788">
    <property type="entry name" value="RA"/>
    <property type="match status" value="1"/>
</dbReference>
<feature type="compositionally biased region" description="Basic and acidic residues" evidence="2">
    <location>
        <begin position="631"/>
        <end position="644"/>
    </location>
</feature>
<feature type="coiled-coil region" evidence="1">
    <location>
        <begin position="412"/>
        <end position="439"/>
    </location>
</feature>
<dbReference type="Pfam" id="PF15377">
    <property type="entry name" value="DUF4604"/>
    <property type="match status" value="1"/>
</dbReference>
<feature type="region of interest" description="Disordered" evidence="2">
    <location>
        <begin position="1"/>
        <end position="96"/>
    </location>
</feature>
<dbReference type="GO" id="GO:0007165">
    <property type="term" value="P:signal transduction"/>
    <property type="evidence" value="ECO:0007669"/>
    <property type="project" value="InterPro"/>
</dbReference>
<dbReference type="SMART" id="SM00454">
    <property type="entry name" value="SAM"/>
    <property type="match status" value="1"/>
</dbReference>
<evidence type="ECO:0000313" key="5">
    <source>
        <dbReference type="EMBL" id="QIW94734.1"/>
    </source>
</evidence>
<feature type="compositionally biased region" description="Basic and acidic residues" evidence="2">
    <location>
        <begin position="31"/>
        <end position="49"/>
    </location>
</feature>
<dbReference type="OrthoDB" id="74412at2759"/>
<sequence length="756" mass="81915">MSGKIRSKDLAYDAALPPFLQRLRNQNVGRGDTDRHERPVARPRLAKDANDDDGPTVVDETGETITQQDFEKRSAAAEPTSEAVEGKTYNKPETTAAAAAAEEALVRVEQRVTDGTTTKKRKAARIIADEAAVPEDNPSEPAQTIKKAKKKSKPIKLAFEAHEHSIAPLIRCPASPAETEFGTTPIDPTFGTRVVTPPRNKSKATLQVTLDEVPESVQAESETMDKYSKQAGDDEYDSDADADDEFERSMIGSPAPTTEYPDDHSDHSSVSEEEHESVDGEDTPTTQGYADRDGRSPSGSISDWTAEDVASFIVTLSPQMKQYTQAFVEEAVNGEAICAVQHDELRELGINSVGHRLTILRAVYDQKLKNGIKIVDGEYIPLSVDSDKGDMAATQDDIARIIESIRLRDQRIIAAEAELRAMKQDLDRIMDDNRKLREETLPALRLMKDHRAPLPDPTGGTIPSPREIDIVKASEPLSAAPTKENKGSSLSRKFSARTLFLSSAPKQSSPTHPPALTPSVRDDGGTHLEASAAAMAASTHLTASMTSQPSPIGSTTQPLSPASPAYSTQPSSGGSYHAPNSAALRTSARPHYDEPSSAHTTWNSSSTLVDPPTSATRPQDRVRRQAPTPSPRDDEAPSSARESRDAGVEIFKSFRVSVEDPCEVVLPVALKRYNIHDDWRQYSLYIVHGDQERCLGLKEKPLLLFKQLDREGRKPMFMLRRHASPQNGWSGVVGGGGGGGAGAGAGGERHIPGGVL</sequence>
<feature type="compositionally biased region" description="Polar residues" evidence="2">
    <location>
        <begin position="597"/>
        <end position="617"/>
    </location>
</feature>
<dbReference type="Gene3D" id="3.10.20.90">
    <property type="entry name" value="Phosphatidylinositol 3-kinase Catalytic Subunit, Chain A, domain 1"/>
    <property type="match status" value="1"/>
</dbReference>
<keyword evidence="6" id="KW-1185">Reference proteome</keyword>
<feature type="domain" description="SAM" evidence="3">
    <location>
        <begin position="304"/>
        <end position="369"/>
    </location>
</feature>
<dbReference type="SMART" id="SM00314">
    <property type="entry name" value="RA"/>
    <property type="match status" value="1"/>
</dbReference>
<feature type="compositionally biased region" description="Polar residues" evidence="2">
    <location>
        <begin position="548"/>
        <end position="574"/>
    </location>
</feature>
<evidence type="ECO:0000259" key="3">
    <source>
        <dbReference type="PROSITE" id="PS50105"/>
    </source>
</evidence>
<evidence type="ECO:0000313" key="6">
    <source>
        <dbReference type="Proteomes" id="UP000503462"/>
    </source>
</evidence>
<feature type="compositionally biased region" description="Acidic residues" evidence="2">
    <location>
        <begin position="233"/>
        <end position="246"/>
    </location>
</feature>
<dbReference type="Proteomes" id="UP000503462">
    <property type="component" value="Chromosome 1"/>
</dbReference>
<evidence type="ECO:0000259" key="4">
    <source>
        <dbReference type="PROSITE" id="PS50200"/>
    </source>
</evidence>
<dbReference type="PANTHER" id="PTHR46829:SF1">
    <property type="entry name" value="STERILE ALPHA MOTIF DOMAIN-CONTAINING PROTEIN 15"/>
    <property type="match status" value="1"/>
</dbReference>
<reference evidence="5 6" key="1">
    <citation type="journal article" date="2016" name="Sci. Rep.">
        <title>Peltaster fructicola genome reveals evolution from an invasive phytopathogen to an ectophytic parasite.</title>
        <authorList>
            <person name="Xu C."/>
            <person name="Chen H."/>
            <person name="Gleason M.L."/>
            <person name="Xu J.R."/>
            <person name="Liu H."/>
            <person name="Zhang R."/>
            <person name="Sun G."/>
        </authorList>
    </citation>
    <scope>NUCLEOTIDE SEQUENCE [LARGE SCALE GENOMIC DNA]</scope>
    <source>
        <strain evidence="5 6">LNHT1506</strain>
    </source>
</reference>
<dbReference type="InterPro" id="IPR000159">
    <property type="entry name" value="RA_dom"/>
</dbReference>
<dbReference type="CDD" id="cd01786">
    <property type="entry name" value="RA_STE50"/>
    <property type="match status" value="1"/>
</dbReference>
<dbReference type="InterPro" id="IPR001660">
    <property type="entry name" value="SAM"/>
</dbReference>
<dbReference type="AlphaFoldDB" id="A0A6H0XJD1"/>
<dbReference type="PANTHER" id="PTHR46829">
    <property type="entry name" value="STERILE ALPHA MOTIF DOMAIN-CONTAINING PROTEIN 15"/>
    <property type="match status" value="1"/>
</dbReference>
<dbReference type="Gene3D" id="1.10.150.50">
    <property type="entry name" value="Transcription Factor, Ets-1"/>
    <property type="match status" value="1"/>
</dbReference>
<dbReference type="InterPro" id="IPR027911">
    <property type="entry name" value="DUF4604"/>
</dbReference>
<protein>
    <recommendedName>
        <fullName evidence="7">SAM domain-containing protein</fullName>
    </recommendedName>
</protein>
<feature type="compositionally biased region" description="Low complexity" evidence="2">
    <location>
        <begin position="527"/>
        <end position="547"/>
    </location>
</feature>
<name>A0A6H0XJD1_9PEZI</name>
<feature type="compositionally biased region" description="Basic and acidic residues" evidence="2">
    <location>
        <begin position="223"/>
        <end position="232"/>
    </location>
</feature>